<feature type="transmembrane region" description="Helical" evidence="2">
    <location>
        <begin position="29"/>
        <end position="52"/>
    </location>
</feature>
<keyword evidence="2" id="KW-1133">Transmembrane helix</keyword>
<feature type="domain" description="DUF1468" evidence="3">
    <location>
        <begin position="33"/>
        <end position="166"/>
    </location>
</feature>
<feature type="region of interest" description="Disordered" evidence="1">
    <location>
        <begin position="1"/>
        <end position="22"/>
    </location>
</feature>
<name>A0ABU6AIT0_9PSEU</name>
<evidence type="ECO:0000256" key="1">
    <source>
        <dbReference type="SAM" id="MobiDB-lite"/>
    </source>
</evidence>
<dbReference type="Pfam" id="PF07331">
    <property type="entry name" value="TctB"/>
    <property type="match status" value="1"/>
</dbReference>
<comment type="caution">
    <text evidence="4">The sequence shown here is derived from an EMBL/GenBank/DDBJ whole genome shotgun (WGS) entry which is preliminary data.</text>
</comment>
<keyword evidence="2" id="KW-0472">Membrane</keyword>
<dbReference type="InterPro" id="IPR009936">
    <property type="entry name" value="DUF1468"/>
</dbReference>
<feature type="transmembrane region" description="Helical" evidence="2">
    <location>
        <begin position="139"/>
        <end position="163"/>
    </location>
</feature>
<dbReference type="RefSeq" id="WP_324268906.1">
    <property type="nucleotide sequence ID" value="NZ_JAWLNX010000029.1"/>
</dbReference>
<protein>
    <submittedName>
        <fullName evidence="4">Tripartite tricarboxylate transporter TctB family protein</fullName>
    </submittedName>
</protein>
<accession>A0ABU6AIT0</accession>
<evidence type="ECO:0000259" key="3">
    <source>
        <dbReference type="Pfam" id="PF07331"/>
    </source>
</evidence>
<evidence type="ECO:0000256" key="2">
    <source>
        <dbReference type="SAM" id="Phobius"/>
    </source>
</evidence>
<evidence type="ECO:0000313" key="4">
    <source>
        <dbReference type="EMBL" id="MEB3371471.1"/>
    </source>
</evidence>
<sequence length="169" mass="17272">MSEAHTDPELAEQEPEVGRDQHAAPAGPVANLVVALVVVALGASGLVGSALLGLGTAAEPAAGTWPFLISAAITALGIALGLLARRTADAERFSSSVWRVAAGVATMIGFVAVIDVIGFEIPSALLAFAWLRFLGGESWRVSALGGLGIVVAFYVIFVGALNVPIPHMF</sequence>
<organism evidence="4 5">
    <name type="scientific">Saccharopolyspora mangrovi</name>
    <dbReference type="NCBI Taxonomy" id="3082379"/>
    <lineage>
        <taxon>Bacteria</taxon>
        <taxon>Bacillati</taxon>
        <taxon>Actinomycetota</taxon>
        <taxon>Actinomycetes</taxon>
        <taxon>Pseudonocardiales</taxon>
        <taxon>Pseudonocardiaceae</taxon>
        <taxon>Saccharopolyspora</taxon>
    </lineage>
</organism>
<feature type="transmembrane region" description="Helical" evidence="2">
    <location>
        <begin position="64"/>
        <end position="84"/>
    </location>
</feature>
<proteinExistence type="predicted"/>
<keyword evidence="5" id="KW-1185">Reference proteome</keyword>
<dbReference type="Proteomes" id="UP001327093">
    <property type="component" value="Unassembled WGS sequence"/>
</dbReference>
<gene>
    <name evidence="4" type="ORF">R4I43_29120</name>
</gene>
<evidence type="ECO:0000313" key="5">
    <source>
        <dbReference type="Proteomes" id="UP001327093"/>
    </source>
</evidence>
<keyword evidence="2" id="KW-0812">Transmembrane</keyword>
<dbReference type="EMBL" id="JAWLNX010000029">
    <property type="protein sequence ID" value="MEB3371471.1"/>
    <property type="molecule type" value="Genomic_DNA"/>
</dbReference>
<reference evidence="4 5" key="1">
    <citation type="submission" date="2023-10" db="EMBL/GenBank/DDBJ databases">
        <title>Saccharopolyspora sp. nov., isolated from mangrove soil.</title>
        <authorList>
            <person name="Lu Y."/>
            <person name="Liu W."/>
        </authorList>
    </citation>
    <scope>NUCLEOTIDE SEQUENCE [LARGE SCALE GENOMIC DNA]</scope>
    <source>
        <strain evidence="4 5">S2-29</strain>
    </source>
</reference>
<feature type="transmembrane region" description="Helical" evidence="2">
    <location>
        <begin position="96"/>
        <end position="119"/>
    </location>
</feature>